<organism evidence="9 10">
    <name type="scientific">Cirrhinus molitorella</name>
    <name type="common">mud carp</name>
    <dbReference type="NCBI Taxonomy" id="172907"/>
    <lineage>
        <taxon>Eukaryota</taxon>
        <taxon>Metazoa</taxon>
        <taxon>Chordata</taxon>
        <taxon>Craniata</taxon>
        <taxon>Vertebrata</taxon>
        <taxon>Euteleostomi</taxon>
        <taxon>Actinopterygii</taxon>
        <taxon>Neopterygii</taxon>
        <taxon>Teleostei</taxon>
        <taxon>Ostariophysi</taxon>
        <taxon>Cypriniformes</taxon>
        <taxon>Cyprinidae</taxon>
        <taxon>Labeoninae</taxon>
        <taxon>Labeonini</taxon>
        <taxon>Cirrhinus</taxon>
    </lineage>
</organism>
<comment type="subcellular location">
    <subcellularLocation>
        <location evidence="1">Nucleus inner membrane</location>
    </subcellularLocation>
</comment>
<dbReference type="Proteomes" id="UP001558613">
    <property type="component" value="Unassembled WGS sequence"/>
</dbReference>
<feature type="transmembrane region" description="Helical" evidence="7">
    <location>
        <begin position="196"/>
        <end position="214"/>
    </location>
</feature>
<keyword evidence="4 7" id="KW-0472">Membrane</keyword>
<comment type="caution">
    <text evidence="9">The sequence shown here is derived from an EMBL/GenBank/DDBJ whole genome shotgun (WGS) entry which is preliminary data.</text>
</comment>
<dbReference type="InterPro" id="IPR012919">
    <property type="entry name" value="SUN_dom"/>
</dbReference>
<dbReference type="Pfam" id="PF18580">
    <property type="entry name" value="HTH_SUN2"/>
    <property type="match status" value="1"/>
</dbReference>
<keyword evidence="10" id="KW-1185">Reference proteome</keyword>
<dbReference type="Gene3D" id="2.60.120.260">
    <property type="entry name" value="Galactose-binding domain-like"/>
    <property type="match status" value="1"/>
</dbReference>
<feature type="coiled-coil region" evidence="5">
    <location>
        <begin position="251"/>
        <end position="313"/>
    </location>
</feature>
<protein>
    <recommendedName>
        <fullName evidence="8">SUN domain-containing protein</fullName>
    </recommendedName>
</protein>
<evidence type="ECO:0000256" key="5">
    <source>
        <dbReference type="SAM" id="Coils"/>
    </source>
</evidence>
<name>A0ABR3N6E7_9TELE</name>
<dbReference type="Pfam" id="PF07738">
    <property type="entry name" value="Sad1_UNC"/>
    <property type="match status" value="1"/>
</dbReference>
<dbReference type="PANTHER" id="PTHR12911:SF22">
    <property type="entry name" value="SUN DOMAIN-CONTAINING PROTEIN 2"/>
    <property type="match status" value="1"/>
</dbReference>
<accession>A0ABR3N6E7</accession>
<keyword evidence="5" id="KW-0175">Coiled coil</keyword>
<feature type="domain" description="SUN" evidence="8">
    <location>
        <begin position="443"/>
        <end position="602"/>
    </location>
</feature>
<feature type="compositionally biased region" description="Low complexity" evidence="6">
    <location>
        <begin position="48"/>
        <end position="59"/>
    </location>
</feature>
<evidence type="ECO:0000256" key="4">
    <source>
        <dbReference type="ARBA" id="ARBA00023136"/>
    </source>
</evidence>
<dbReference type="PROSITE" id="PS51469">
    <property type="entry name" value="SUN"/>
    <property type="match status" value="1"/>
</dbReference>
<gene>
    <name evidence="9" type="ORF">QQF64_028316</name>
</gene>
<dbReference type="EMBL" id="JAYMGO010000006">
    <property type="protein sequence ID" value="KAL1272454.1"/>
    <property type="molecule type" value="Genomic_DNA"/>
</dbReference>
<evidence type="ECO:0000313" key="9">
    <source>
        <dbReference type="EMBL" id="KAL1272454.1"/>
    </source>
</evidence>
<proteinExistence type="predicted"/>
<feature type="region of interest" description="Disordered" evidence="6">
    <location>
        <begin position="25"/>
        <end position="93"/>
    </location>
</feature>
<feature type="transmembrane region" description="Helical" evidence="7">
    <location>
        <begin position="164"/>
        <end position="187"/>
    </location>
</feature>
<dbReference type="PANTHER" id="PTHR12911">
    <property type="entry name" value="SAD1/UNC-84-LIKE PROTEIN-RELATED"/>
    <property type="match status" value="1"/>
</dbReference>
<evidence type="ECO:0000256" key="7">
    <source>
        <dbReference type="SAM" id="Phobius"/>
    </source>
</evidence>
<feature type="compositionally biased region" description="Low complexity" evidence="6">
    <location>
        <begin position="80"/>
        <end position="92"/>
    </location>
</feature>
<evidence type="ECO:0000313" key="10">
    <source>
        <dbReference type="Proteomes" id="UP001558613"/>
    </source>
</evidence>
<keyword evidence="2 7" id="KW-0812">Transmembrane</keyword>
<sequence>MLQLRKVSFSIKGFDRLHVFLETHGEEMSRRSTRSANKGTSYHDDDAASTSSTGSTGHISYKESPTRIFKKRTGRKSTGSVSRNSSRASSVNQILTGQRSEFTATENENGIPFATQGFSSGYSSAEEHYEQTIKSNPNSTQSVAEPAFAVWDVFHSPAQALVMFYWWLGSSWYSLTSRLSLINVFLLTRCTDMRKALLLVLLLIFLIFGIWYWFPFASRSPPREGVSRPPSVKHTDRPVKETFDHLQHASLSNLKDEITSLYEREANLMRDIELLKMESMTHKAKSEMIQTDLKSLNDQMRNVESEHELQISNLKSSISVLQSGQGLLKERVDAQDIANTKLRAELSDWLIKHLKDPSSLETTIVLRPELQRALEDLEKRILDKLAHEKESSRDVWRTVGETLQQEGAGAATVHDVKEIVHRAISLYRADGIGLADYALESSGASVLNTRCSETYKTRSACLSLFGIPLWYHSESPRTVIQPELYPGKCWAFQGSHGFLVIALSYPVRITHVTLEHLPKELSPTGRIDSAPKDFAVYGMSDETEDGKLLGTFIYDQDGEPIQTFKLPEVSEIYSMAELRILSNWGHLEYTCVYRFRVHGEPSLLERVEEDLK</sequence>
<dbReference type="InterPro" id="IPR045119">
    <property type="entry name" value="SUN1-5"/>
</dbReference>
<evidence type="ECO:0000259" key="8">
    <source>
        <dbReference type="PROSITE" id="PS51469"/>
    </source>
</evidence>
<keyword evidence="3 7" id="KW-1133">Transmembrane helix</keyword>
<reference evidence="9 10" key="1">
    <citation type="submission" date="2023-09" db="EMBL/GenBank/DDBJ databases">
        <authorList>
            <person name="Wang M."/>
        </authorList>
    </citation>
    <scope>NUCLEOTIDE SEQUENCE [LARGE SCALE GENOMIC DNA]</scope>
    <source>
        <strain evidence="9">GT-2023</strain>
        <tissue evidence="9">Liver</tissue>
    </source>
</reference>
<evidence type="ECO:0000256" key="1">
    <source>
        <dbReference type="ARBA" id="ARBA00004540"/>
    </source>
</evidence>
<evidence type="ECO:0000256" key="3">
    <source>
        <dbReference type="ARBA" id="ARBA00022989"/>
    </source>
</evidence>
<dbReference type="InterPro" id="IPR040994">
    <property type="entry name" value="Sun_CC2"/>
</dbReference>
<evidence type="ECO:0000256" key="6">
    <source>
        <dbReference type="SAM" id="MobiDB-lite"/>
    </source>
</evidence>
<evidence type="ECO:0000256" key="2">
    <source>
        <dbReference type="ARBA" id="ARBA00022692"/>
    </source>
</evidence>